<evidence type="ECO:0008006" key="3">
    <source>
        <dbReference type="Google" id="ProtNLM"/>
    </source>
</evidence>
<evidence type="ECO:0000313" key="1">
    <source>
        <dbReference type="EMBL" id="GAA3832762.1"/>
    </source>
</evidence>
<dbReference type="NCBIfam" id="NF047719">
    <property type="entry name" value="SCO6745_fam_HTH"/>
    <property type="match status" value="1"/>
</dbReference>
<organism evidence="1 2">
    <name type="scientific">Nocardioides panacisoli</name>
    <dbReference type="NCBI Taxonomy" id="627624"/>
    <lineage>
        <taxon>Bacteria</taxon>
        <taxon>Bacillati</taxon>
        <taxon>Actinomycetota</taxon>
        <taxon>Actinomycetes</taxon>
        <taxon>Propionibacteriales</taxon>
        <taxon>Nocardioidaceae</taxon>
        <taxon>Nocardioides</taxon>
    </lineage>
</organism>
<protein>
    <recommendedName>
        <fullName evidence="3">SalK</fullName>
    </recommendedName>
</protein>
<keyword evidence="2" id="KW-1185">Reference proteome</keyword>
<accession>A0ABP7J2A3</accession>
<dbReference type="InterPro" id="IPR054058">
    <property type="entry name" value="HTH_67"/>
</dbReference>
<evidence type="ECO:0000313" key="2">
    <source>
        <dbReference type="Proteomes" id="UP001501821"/>
    </source>
</evidence>
<dbReference type="Pfam" id="PF21863">
    <property type="entry name" value="HTH_67"/>
    <property type="match status" value="1"/>
</dbReference>
<reference evidence="2" key="1">
    <citation type="journal article" date="2019" name="Int. J. Syst. Evol. Microbiol.">
        <title>The Global Catalogue of Microorganisms (GCM) 10K type strain sequencing project: providing services to taxonomists for standard genome sequencing and annotation.</title>
        <authorList>
            <consortium name="The Broad Institute Genomics Platform"/>
            <consortium name="The Broad Institute Genome Sequencing Center for Infectious Disease"/>
            <person name="Wu L."/>
            <person name="Ma J."/>
        </authorList>
    </citation>
    <scope>NUCLEOTIDE SEQUENCE [LARGE SCALE GENOMIC DNA]</scope>
    <source>
        <strain evidence="2">JCM 16953</strain>
    </source>
</reference>
<comment type="caution">
    <text evidence="1">The sequence shown here is derived from an EMBL/GenBank/DDBJ whole genome shotgun (WGS) entry which is preliminary data.</text>
</comment>
<gene>
    <name evidence="1" type="ORF">GCM10022242_37320</name>
</gene>
<proteinExistence type="predicted"/>
<dbReference type="Proteomes" id="UP001501821">
    <property type="component" value="Unassembled WGS sequence"/>
</dbReference>
<sequence length="292" mass="30828">MRAMGRERVGGARVLWRLLEPVHAVTYFSPEPLAALKAAGYRGFWMGYFAGRAAPLGATGPELVHALFYNFTFDHVARALPDAWGFAPPEAALAARSEGSVAALRRHLGEQASAPEIERAAEIAARAAAAAPLEGRPLFAANRSLPEPDEPLARLWHAATLLREHRGDGHVATLLAAGIGGRAAHVFHAIASGTPADTYAAARHLGPDEWDALVAGLRERGYVDDAGTLTDAGRAAKRDVEDRTDAAAWSAYEQLDDAELDALVAALRPVTAAVVAAGEIPVRSPMGLDLSS</sequence>
<dbReference type="EMBL" id="BAABAH010000018">
    <property type="protein sequence ID" value="GAA3832762.1"/>
    <property type="molecule type" value="Genomic_DNA"/>
</dbReference>
<name>A0ABP7J2A3_9ACTN</name>